<evidence type="ECO:0000313" key="3">
    <source>
        <dbReference type="Proteomes" id="UP000198820"/>
    </source>
</evidence>
<gene>
    <name evidence="2" type="ORF">SAMN05421540_10454</name>
</gene>
<proteinExistence type="predicted"/>
<dbReference type="RefSeq" id="WP_093241339.1">
    <property type="nucleotide sequence ID" value="NZ_FNQF01000004.1"/>
</dbReference>
<evidence type="ECO:0000256" key="1">
    <source>
        <dbReference type="SAM" id="SignalP"/>
    </source>
</evidence>
<protein>
    <submittedName>
        <fullName evidence="2">Uncharacterized protein</fullName>
    </submittedName>
</protein>
<name>A0A1H3ZEF9_9FLAO</name>
<dbReference type="EMBL" id="FNQF01000004">
    <property type="protein sequence ID" value="SEA22173.1"/>
    <property type="molecule type" value="Genomic_DNA"/>
</dbReference>
<feature type="signal peptide" evidence="1">
    <location>
        <begin position="1"/>
        <end position="20"/>
    </location>
</feature>
<dbReference type="PROSITE" id="PS51257">
    <property type="entry name" value="PROKAR_LIPOPROTEIN"/>
    <property type="match status" value="1"/>
</dbReference>
<dbReference type="STRING" id="908615.SAMN05421540_10454"/>
<sequence length="269" mass="29814">MKINLSNILLLIVMASFVSCSDDDSPSFNETQNYFNIVVGNSWTYQNTYSSQNQLTQEGSETLVVDELITENGKDFYKLKSINVEAPGIVTSMLTSGKLSESEDQSSLSYTGDLNLSLLENLPEINLDIQGLKLYDQKLSAGTNLYIKEEAITQTVNNIPFTIEVEIYSNYLGNVGSKTVNGETYNDVISSEIIVKAKVTSDLAFLPVTVLEQQDFLISTLYFAPQIGLINSDTTIEATFEDLSNFGLPLEDILIISDQELTDFTLQVE</sequence>
<dbReference type="Proteomes" id="UP000198820">
    <property type="component" value="Unassembled WGS sequence"/>
</dbReference>
<keyword evidence="3" id="KW-1185">Reference proteome</keyword>
<organism evidence="2 3">
    <name type="scientific">Psychroflexus halocasei</name>
    <dbReference type="NCBI Taxonomy" id="908615"/>
    <lineage>
        <taxon>Bacteria</taxon>
        <taxon>Pseudomonadati</taxon>
        <taxon>Bacteroidota</taxon>
        <taxon>Flavobacteriia</taxon>
        <taxon>Flavobacteriales</taxon>
        <taxon>Flavobacteriaceae</taxon>
        <taxon>Psychroflexus</taxon>
    </lineage>
</organism>
<dbReference type="AlphaFoldDB" id="A0A1H3ZEF9"/>
<keyword evidence="1" id="KW-0732">Signal</keyword>
<feature type="chain" id="PRO_5011558717" evidence="1">
    <location>
        <begin position="21"/>
        <end position="269"/>
    </location>
</feature>
<reference evidence="2 3" key="1">
    <citation type="submission" date="2016-10" db="EMBL/GenBank/DDBJ databases">
        <authorList>
            <person name="de Groot N.N."/>
        </authorList>
    </citation>
    <scope>NUCLEOTIDE SEQUENCE [LARGE SCALE GENOMIC DNA]</scope>
    <source>
        <strain evidence="2 3">DSM 23581</strain>
    </source>
</reference>
<accession>A0A1H3ZEF9</accession>
<evidence type="ECO:0000313" key="2">
    <source>
        <dbReference type="EMBL" id="SEA22173.1"/>
    </source>
</evidence>